<feature type="domain" description="SNRNP25 ubiquitin-like" evidence="1">
    <location>
        <begin position="175"/>
        <end position="249"/>
    </location>
</feature>
<accession>A0A6G0TI09</accession>
<dbReference type="Gene3D" id="3.10.20.90">
    <property type="entry name" value="Phosphatidylinositol 3-kinase Catalytic Subunit, Chain A, domain 1"/>
    <property type="match status" value="1"/>
</dbReference>
<organism evidence="2 3">
    <name type="scientific">Aphis glycines</name>
    <name type="common">Soybean aphid</name>
    <dbReference type="NCBI Taxonomy" id="307491"/>
    <lineage>
        <taxon>Eukaryota</taxon>
        <taxon>Metazoa</taxon>
        <taxon>Ecdysozoa</taxon>
        <taxon>Arthropoda</taxon>
        <taxon>Hexapoda</taxon>
        <taxon>Insecta</taxon>
        <taxon>Pterygota</taxon>
        <taxon>Neoptera</taxon>
        <taxon>Paraneoptera</taxon>
        <taxon>Hemiptera</taxon>
        <taxon>Sternorrhyncha</taxon>
        <taxon>Aphidomorpha</taxon>
        <taxon>Aphidoidea</taxon>
        <taxon>Aphididae</taxon>
        <taxon>Aphidini</taxon>
        <taxon>Aphis</taxon>
        <taxon>Aphis</taxon>
    </lineage>
</organism>
<dbReference type="InterPro" id="IPR029071">
    <property type="entry name" value="Ubiquitin-like_domsf"/>
</dbReference>
<gene>
    <name evidence="2" type="ORF">AGLY_009306</name>
</gene>
<dbReference type="Pfam" id="PF18036">
    <property type="entry name" value="Ubiquitin_4"/>
    <property type="match status" value="1"/>
</dbReference>
<dbReference type="Proteomes" id="UP000475862">
    <property type="component" value="Unassembled WGS sequence"/>
</dbReference>
<protein>
    <recommendedName>
        <fullName evidence="1">SNRNP25 ubiquitin-like domain-containing protein</fullName>
    </recommendedName>
</protein>
<reference evidence="2 3" key="1">
    <citation type="submission" date="2019-08" db="EMBL/GenBank/DDBJ databases">
        <title>The genome of the soybean aphid Biotype 1, its phylome, world population structure and adaptation to the North American continent.</title>
        <authorList>
            <person name="Giordano R."/>
            <person name="Donthu R.K."/>
            <person name="Hernandez A.G."/>
            <person name="Wright C.L."/>
            <person name="Zimin A.V."/>
        </authorList>
    </citation>
    <scope>NUCLEOTIDE SEQUENCE [LARGE SCALE GENOMIC DNA]</scope>
    <source>
        <tissue evidence="2">Whole aphids</tissue>
    </source>
</reference>
<dbReference type="InterPro" id="IPR040610">
    <property type="entry name" value="SNRNP25_ubiquitin"/>
</dbReference>
<dbReference type="AlphaFoldDB" id="A0A6G0TI09"/>
<dbReference type="SUPFAM" id="SSF54236">
    <property type="entry name" value="Ubiquitin-like"/>
    <property type="match status" value="1"/>
</dbReference>
<name>A0A6G0TI09_APHGL</name>
<dbReference type="EMBL" id="VYZN01000036">
    <property type="protein sequence ID" value="KAE9533265.1"/>
    <property type="molecule type" value="Genomic_DNA"/>
</dbReference>
<dbReference type="OrthoDB" id="72819at2759"/>
<proteinExistence type="predicted"/>
<evidence type="ECO:0000259" key="1">
    <source>
        <dbReference type="Pfam" id="PF18036"/>
    </source>
</evidence>
<comment type="caution">
    <text evidence="2">The sequence shown here is derived from an EMBL/GenBank/DDBJ whole genome shotgun (WGS) entry which is preliminary data.</text>
</comment>
<evidence type="ECO:0000313" key="3">
    <source>
        <dbReference type="Proteomes" id="UP000475862"/>
    </source>
</evidence>
<keyword evidence="3" id="KW-1185">Reference proteome</keyword>
<sequence length="268" mass="31244">MEILQSNTNLLTCNSTEIERFILVYIRPKSYGVEVRDTLDKLRVRSCSRHVLTGDWQVAMLQDTYIHYTGHHIVININALSLLLQTKAPSRTAWGTMCETANPSSSCTLSELGNVDVIAIGQERHKDLTDEVSNERIVRPTEQRDIGRSRFTYRSRTRPNDNRAHERLTAFSSRSLSVQMNRAKVADLKNSILRKITIHLKRANERAKTSWRRIWKTYWLSCDGQKLKHDHDLLSKYMENNSKLKWKEKLKKKKQCILLVNCINYITE</sequence>
<evidence type="ECO:0000313" key="2">
    <source>
        <dbReference type="EMBL" id="KAE9533265.1"/>
    </source>
</evidence>